<comment type="caution">
    <text evidence="3">The sequence shown here is derived from an EMBL/GenBank/DDBJ whole genome shotgun (WGS) entry which is preliminary data.</text>
</comment>
<feature type="coiled-coil region" evidence="1">
    <location>
        <begin position="113"/>
        <end position="140"/>
    </location>
</feature>
<dbReference type="Proteomes" id="UP001165489">
    <property type="component" value="Unassembled WGS sequence"/>
</dbReference>
<feature type="domain" description="Pseudouridine synthase RsuA/RluA-like" evidence="2">
    <location>
        <begin position="363"/>
        <end position="507"/>
    </location>
</feature>
<name>A0ABS9UZ03_9BACT</name>
<sequence>MKKFIPLDQEIQTLQLPEKFNFPFYYQPSAISLLAAQKLKAYLSNQQDWKHNFGFDKDDERLAIGKMFGVLVVKSQDGKLGFIAAFSGKLADSNHHTYFVPPVFDMLANDGFFKKEEAVLNDLNRRIESLEKDNEFINKKENLLKFREAAAKKIADGRSKVKAAQKLRKAIRSQKVKELDEVQYEVFMEGQREESLKMQYFQRKLEQELTLQIEALEAEVYPFEQKLSSLKSERKERSQILQDRLFDEYQFLNAKAELKSLKQIFLKELNLPIPAAAGECAAPKLLHYAYANQLTPIAMAEFWWGRSPKSEVRKHGEFYPACRSKCEPILGHMLQGIVVDENPMLSNPAEGKEFRVLYEDEVLMLIDKPAEFLSVPGKNVVDSVQKRISDIHPDAVLVHRLDQSTSGIILVAKTKKAHRQLQAQFIKRTVEKKYIALLDGELDQESGVINLPLRVDLDNRPRQVVCYEYGKPAETRYEVVEKTGGKTRVEFYPITGRTHQLRVHAAHDAGLGLPIVGDDLYGKKADRLCLHAALLAFTHPNSGERMVFEVPPAF</sequence>
<dbReference type="PROSITE" id="PS01129">
    <property type="entry name" value="PSI_RLU"/>
    <property type="match status" value="1"/>
</dbReference>
<dbReference type="CDD" id="cd02869">
    <property type="entry name" value="PseudoU_synth_RluA_like"/>
    <property type="match status" value="1"/>
</dbReference>
<proteinExistence type="predicted"/>
<dbReference type="InterPro" id="IPR006145">
    <property type="entry name" value="PsdUridine_synth_RsuA/RluA"/>
</dbReference>
<reference evidence="3" key="1">
    <citation type="submission" date="2022-03" db="EMBL/GenBank/DDBJ databases">
        <title>De novo assembled genomes of Belliella spp. (Cyclobacteriaceae) strains.</title>
        <authorList>
            <person name="Szabo A."/>
            <person name="Korponai K."/>
            <person name="Felfoldi T."/>
        </authorList>
    </citation>
    <scope>NUCLEOTIDE SEQUENCE</scope>
    <source>
        <strain evidence="3">DSM 111904</strain>
    </source>
</reference>
<dbReference type="EMBL" id="JAKZGP010000016">
    <property type="protein sequence ID" value="MCH7409400.1"/>
    <property type="molecule type" value="Genomic_DNA"/>
</dbReference>
<dbReference type="RefSeq" id="WP_241347747.1">
    <property type="nucleotide sequence ID" value="NZ_JAKZGP010000016.1"/>
</dbReference>
<dbReference type="InterPro" id="IPR006224">
    <property type="entry name" value="PsdUridine_synth_RluA-like_CS"/>
</dbReference>
<dbReference type="PANTHER" id="PTHR21600">
    <property type="entry name" value="MITOCHONDRIAL RNA PSEUDOURIDINE SYNTHASE"/>
    <property type="match status" value="1"/>
</dbReference>
<evidence type="ECO:0000313" key="4">
    <source>
        <dbReference type="Proteomes" id="UP001165489"/>
    </source>
</evidence>
<accession>A0ABS9UZ03</accession>
<dbReference type="SUPFAM" id="SSF55120">
    <property type="entry name" value="Pseudouridine synthase"/>
    <property type="match status" value="1"/>
</dbReference>
<organism evidence="3 4">
    <name type="scientific">Belliella filtrata</name>
    <dbReference type="NCBI Taxonomy" id="2923435"/>
    <lineage>
        <taxon>Bacteria</taxon>
        <taxon>Pseudomonadati</taxon>
        <taxon>Bacteroidota</taxon>
        <taxon>Cytophagia</taxon>
        <taxon>Cytophagales</taxon>
        <taxon>Cyclobacteriaceae</taxon>
        <taxon>Belliella</taxon>
    </lineage>
</organism>
<evidence type="ECO:0000256" key="1">
    <source>
        <dbReference type="SAM" id="Coils"/>
    </source>
</evidence>
<evidence type="ECO:0000313" key="3">
    <source>
        <dbReference type="EMBL" id="MCH7409400.1"/>
    </source>
</evidence>
<evidence type="ECO:0000259" key="2">
    <source>
        <dbReference type="Pfam" id="PF00849"/>
    </source>
</evidence>
<dbReference type="InterPro" id="IPR020103">
    <property type="entry name" value="PsdUridine_synth_cat_dom_sf"/>
</dbReference>
<gene>
    <name evidence="3" type="ORF">MM239_08345</name>
</gene>
<dbReference type="Pfam" id="PF00849">
    <property type="entry name" value="PseudoU_synth_2"/>
    <property type="match status" value="1"/>
</dbReference>
<dbReference type="PANTHER" id="PTHR21600:SF89">
    <property type="entry name" value="RIBOSOMAL LARGE SUBUNIT PSEUDOURIDINE SYNTHASE A"/>
    <property type="match status" value="1"/>
</dbReference>
<keyword evidence="4" id="KW-1185">Reference proteome</keyword>
<dbReference type="InterPro" id="IPR050188">
    <property type="entry name" value="RluA_PseudoU_synthase"/>
</dbReference>
<keyword evidence="1" id="KW-0175">Coiled coil</keyword>
<dbReference type="Gene3D" id="3.30.2350.10">
    <property type="entry name" value="Pseudouridine synthase"/>
    <property type="match status" value="1"/>
</dbReference>
<protein>
    <submittedName>
        <fullName evidence="3">Pseudouridine synthase</fullName>
    </submittedName>
</protein>